<gene>
    <name evidence="5" type="ORF">KEC16_13230</name>
</gene>
<organism evidence="5 6">
    <name type="scientific">Magnetospirillum sulfuroxidans</name>
    <dbReference type="NCBI Taxonomy" id="611300"/>
    <lineage>
        <taxon>Bacteria</taxon>
        <taxon>Pseudomonadati</taxon>
        <taxon>Pseudomonadota</taxon>
        <taxon>Alphaproteobacteria</taxon>
        <taxon>Rhodospirillales</taxon>
        <taxon>Rhodospirillaceae</taxon>
        <taxon>Magnetospirillum</taxon>
    </lineage>
</organism>
<dbReference type="Proteomes" id="UP000680714">
    <property type="component" value="Unassembled WGS sequence"/>
</dbReference>
<dbReference type="Gene3D" id="1.10.287.1120">
    <property type="entry name" value="Bipartite methylase S protein"/>
    <property type="match status" value="2"/>
</dbReference>
<dbReference type="Pfam" id="PF01420">
    <property type="entry name" value="Methylase_S"/>
    <property type="match status" value="2"/>
</dbReference>
<sequence>MSDQWKAARLGDVICFQRGFDLPARLRQSGGIPIVSSSGISDFHSRAKVAAPVVVTGRYGTIGEVFYVNEYCWPLNTTLFVVDFKGNHPPFVYYILKTIDFKSYSGKSGVPGVNRNDLHEIAVSCPPLDEQKLIASALSDIDELLASLDALIAKKHDLKQAAMQQLLTGRVRSPGFQGESAYKHTEAGVVPSDWVVSYIEEIATISTGGKNTQDRVDGGEFPFFVRSQKVESINSYSFDGEAVLTAGDGVGTGRIFHYINGKFDAHQRVYLITDFGSHVDGYWFYLYFSVNFYNRLIQMTAKSSVDSIRREMIARMPIALPPTKAEQTAIATILSDMDSEITALEARRDKTRALKQGMMQELLSGRIRLL</sequence>
<accession>A0ABS5IE36</accession>
<evidence type="ECO:0000256" key="2">
    <source>
        <dbReference type="ARBA" id="ARBA00022747"/>
    </source>
</evidence>
<dbReference type="GO" id="GO:0016787">
    <property type="term" value="F:hydrolase activity"/>
    <property type="evidence" value="ECO:0007669"/>
    <property type="project" value="UniProtKB-KW"/>
</dbReference>
<feature type="domain" description="Type I restriction modification DNA specificity" evidence="4">
    <location>
        <begin position="191"/>
        <end position="348"/>
    </location>
</feature>
<comment type="caution">
    <text evidence="5">The sequence shown here is derived from an EMBL/GenBank/DDBJ whole genome shotgun (WGS) entry which is preliminary data.</text>
</comment>
<keyword evidence="5" id="KW-0378">Hydrolase</keyword>
<dbReference type="GO" id="GO:0004519">
    <property type="term" value="F:endonuclease activity"/>
    <property type="evidence" value="ECO:0007669"/>
    <property type="project" value="UniProtKB-KW"/>
</dbReference>
<dbReference type="PANTHER" id="PTHR30408:SF12">
    <property type="entry name" value="TYPE I RESTRICTION ENZYME MJAVIII SPECIFICITY SUBUNIT"/>
    <property type="match status" value="1"/>
</dbReference>
<dbReference type="SUPFAM" id="SSF116734">
    <property type="entry name" value="DNA methylase specificity domain"/>
    <property type="match status" value="2"/>
</dbReference>
<reference evidence="5 6" key="1">
    <citation type="submission" date="2021-04" db="EMBL/GenBank/DDBJ databases">
        <title>Magnetospirillum sulfuroxidans sp. nov., a facultative chemolithoautotrophic sulfur-oxidizing alphaproteobacterium isolated from freshwater sediment and proposals for Paramagetospirillum gen. nov., and Magnetospirillaceae fam. nov.</title>
        <authorList>
            <person name="Koziaeva V."/>
            <person name="Geelhoed J.S."/>
            <person name="Sorokin D.Y."/>
            <person name="Grouzdev D.S."/>
        </authorList>
    </citation>
    <scope>NUCLEOTIDE SEQUENCE [LARGE SCALE GENOMIC DNA]</scope>
    <source>
        <strain evidence="5 6">J10</strain>
    </source>
</reference>
<protein>
    <submittedName>
        <fullName evidence="5">Restriction endonuclease subunit S</fullName>
        <ecNumber evidence="5">3.1.21.-</ecNumber>
    </submittedName>
</protein>
<keyword evidence="3" id="KW-0238">DNA-binding</keyword>
<keyword evidence="2" id="KW-0680">Restriction system</keyword>
<name>A0ABS5IE36_9PROT</name>
<proteinExistence type="inferred from homology"/>
<dbReference type="CDD" id="cd17267">
    <property type="entry name" value="RMtype1_S_EcoAO83I-TRD1-CR1_like"/>
    <property type="match status" value="1"/>
</dbReference>
<evidence type="ECO:0000313" key="5">
    <source>
        <dbReference type="EMBL" id="MBR9972681.1"/>
    </source>
</evidence>
<evidence type="ECO:0000256" key="3">
    <source>
        <dbReference type="ARBA" id="ARBA00023125"/>
    </source>
</evidence>
<dbReference type="EC" id="3.1.21.-" evidence="5"/>
<feature type="domain" description="Type I restriction modification DNA specificity" evidence="4">
    <location>
        <begin position="3"/>
        <end position="146"/>
    </location>
</feature>
<dbReference type="Gene3D" id="3.90.220.20">
    <property type="entry name" value="DNA methylase specificity domains"/>
    <property type="match status" value="2"/>
</dbReference>
<dbReference type="RefSeq" id="WP_211549691.1">
    <property type="nucleotide sequence ID" value="NZ_JAGTUF010000013.1"/>
</dbReference>
<evidence type="ECO:0000313" key="6">
    <source>
        <dbReference type="Proteomes" id="UP000680714"/>
    </source>
</evidence>
<keyword evidence="5" id="KW-0255">Endonuclease</keyword>
<dbReference type="InterPro" id="IPR000055">
    <property type="entry name" value="Restrct_endonuc_typeI_TRD"/>
</dbReference>
<evidence type="ECO:0000256" key="1">
    <source>
        <dbReference type="ARBA" id="ARBA00010923"/>
    </source>
</evidence>
<dbReference type="EMBL" id="JAGTUF010000013">
    <property type="protein sequence ID" value="MBR9972681.1"/>
    <property type="molecule type" value="Genomic_DNA"/>
</dbReference>
<comment type="similarity">
    <text evidence="1">Belongs to the type-I restriction system S methylase family.</text>
</comment>
<evidence type="ECO:0000259" key="4">
    <source>
        <dbReference type="Pfam" id="PF01420"/>
    </source>
</evidence>
<keyword evidence="6" id="KW-1185">Reference proteome</keyword>
<keyword evidence="5" id="KW-0540">Nuclease</keyword>
<dbReference type="InterPro" id="IPR052021">
    <property type="entry name" value="Type-I_RS_S_subunit"/>
</dbReference>
<dbReference type="InterPro" id="IPR044946">
    <property type="entry name" value="Restrct_endonuc_typeI_TRD_sf"/>
</dbReference>
<dbReference type="PANTHER" id="PTHR30408">
    <property type="entry name" value="TYPE-1 RESTRICTION ENZYME ECOKI SPECIFICITY PROTEIN"/>
    <property type="match status" value="1"/>
</dbReference>